<dbReference type="Proteomes" id="UP000655443">
    <property type="component" value="Unassembled WGS sequence"/>
</dbReference>
<comment type="subcellular location">
    <subcellularLocation>
        <location evidence="1">Cell membrane</location>
        <topology evidence="1">Multi-pass membrane protein</topology>
    </subcellularLocation>
</comment>
<evidence type="ECO:0000256" key="1">
    <source>
        <dbReference type="ARBA" id="ARBA00004651"/>
    </source>
</evidence>
<dbReference type="InterPro" id="IPR022791">
    <property type="entry name" value="L-PG_synthase/AglD"/>
</dbReference>
<keyword evidence="3 6" id="KW-0812">Transmembrane</keyword>
<feature type="transmembrane region" description="Helical" evidence="6">
    <location>
        <begin position="102"/>
        <end position="124"/>
    </location>
</feature>
<gene>
    <name evidence="7" type="ORF">GCM10010339_80340</name>
</gene>
<dbReference type="PANTHER" id="PTHR39087">
    <property type="entry name" value="UPF0104 MEMBRANE PROTEIN MJ1595"/>
    <property type="match status" value="1"/>
</dbReference>
<feature type="transmembrane region" description="Helical" evidence="6">
    <location>
        <begin position="171"/>
        <end position="191"/>
    </location>
</feature>
<reference evidence="7" key="2">
    <citation type="submission" date="2020-09" db="EMBL/GenBank/DDBJ databases">
        <authorList>
            <person name="Sun Q."/>
            <person name="Ohkuma M."/>
        </authorList>
    </citation>
    <scope>NUCLEOTIDE SEQUENCE</scope>
    <source>
        <strain evidence="7">JCM 4714</strain>
    </source>
</reference>
<comment type="caution">
    <text evidence="7">The sequence shown here is derived from an EMBL/GenBank/DDBJ whole genome shotgun (WGS) entry which is preliminary data.</text>
</comment>
<dbReference type="NCBIfam" id="TIGR00374">
    <property type="entry name" value="flippase-like domain"/>
    <property type="match status" value="1"/>
</dbReference>
<proteinExistence type="predicted"/>
<evidence type="ECO:0000256" key="4">
    <source>
        <dbReference type="ARBA" id="ARBA00022989"/>
    </source>
</evidence>
<protein>
    <submittedName>
        <fullName evidence="7">Membrane protein</fullName>
    </submittedName>
</protein>
<dbReference type="EMBL" id="BMVG01000041">
    <property type="protein sequence ID" value="GHE13434.1"/>
    <property type="molecule type" value="Genomic_DNA"/>
</dbReference>
<feature type="transmembrane region" description="Helical" evidence="6">
    <location>
        <begin position="300"/>
        <end position="321"/>
    </location>
</feature>
<evidence type="ECO:0000256" key="5">
    <source>
        <dbReference type="ARBA" id="ARBA00023136"/>
    </source>
</evidence>
<organism evidence="7 8">
    <name type="scientific">Streptomyces alanosinicus</name>
    <dbReference type="NCBI Taxonomy" id="68171"/>
    <lineage>
        <taxon>Bacteria</taxon>
        <taxon>Bacillati</taxon>
        <taxon>Actinomycetota</taxon>
        <taxon>Actinomycetes</taxon>
        <taxon>Kitasatosporales</taxon>
        <taxon>Streptomycetaceae</taxon>
        <taxon>Streptomyces</taxon>
    </lineage>
</organism>
<evidence type="ECO:0000256" key="3">
    <source>
        <dbReference type="ARBA" id="ARBA00022692"/>
    </source>
</evidence>
<dbReference type="GO" id="GO:0005886">
    <property type="term" value="C:plasma membrane"/>
    <property type="evidence" value="ECO:0007669"/>
    <property type="project" value="UniProtKB-SubCell"/>
</dbReference>
<keyword evidence="4 6" id="KW-1133">Transmembrane helix</keyword>
<evidence type="ECO:0000256" key="6">
    <source>
        <dbReference type="SAM" id="Phobius"/>
    </source>
</evidence>
<keyword evidence="8" id="KW-1185">Reference proteome</keyword>
<feature type="transmembrane region" description="Helical" evidence="6">
    <location>
        <begin position="243"/>
        <end position="264"/>
    </location>
</feature>
<evidence type="ECO:0000256" key="2">
    <source>
        <dbReference type="ARBA" id="ARBA00022475"/>
    </source>
</evidence>
<reference evidence="7" key="1">
    <citation type="journal article" date="2014" name="Int. J. Syst. Evol. Microbiol.">
        <title>Complete genome sequence of Corynebacterium casei LMG S-19264T (=DSM 44701T), isolated from a smear-ripened cheese.</title>
        <authorList>
            <consortium name="US DOE Joint Genome Institute (JGI-PGF)"/>
            <person name="Walter F."/>
            <person name="Albersmeier A."/>
            <person name="Kalinowski J."/>
            <person name="Ruckert C."/>
        </authorList>
    </citation>
    <scope>NUCLEOTIDE SEQUENCE</scope>
    <source>
        <strain evidence="7">JCM 4714</strain>
    </source>
</reference>
<keyword evidence="2" id="KW-1003">Cell membrane</keyword>
<accession>A0A918YSB8</accession>
<feature type="transmembrane region" description="Helical" evidence="6">
    <location>
        <begin position="25"/>
        <end position="44"/>
    </location>
</feature>
<dbReference type="Pfam" id="PF03706">
    <property type="entry name" value="LPG_synthase_TM"/>
    <property type="match status" value="1"/>
</dbReference>
<feature type="transmembrane region" description="Helical" evidence="6">
    <location>
        <begin position="64"/>
        <end position="82"/>
    </location>
</feature>
<evidence type="ECO:0000313" key="8">
    <source>
        <dbReference type="Proteomes" id="UP000655443"/>
    </source>
</evidence>
<name>A0A918YSB8_9ACTN</name>
<dbReference type="AlphaFoldDB" id="A0A918YSB8"/>
<dbReference type="PANTHER" id="PTHR39087:SF2">
    <property type="entry name" value="UPF0104 MEMBRANE PROTEIN MJ1595"/>
    <property type="match status" value="1"/>
</dbReference>
<keyword evidence="5 6" id="KW-0472">Membrane</keyword>
<sequence length="362" mass="38417">MSGRREFQVGRGFGWQEGRPTGPRALWWLVAVLVVAAVVLVAVLRRRELAKAYHLIAGVRPLPVAVAVVCQALSLLCFAALYRWLLGAGGARWSLRRTTATVVAANAVAGALPGGAAFSAAWVYRQFRRRGAEQVLAAAVLVVAGALSVLGLAVLLVAGVVAAGQAELRTVLLPVAGALLVLGTALAVFGASRFSGLRSAMGRAWRGTGRRSRRIRQGQNALAQLVEQAHSLQAGLRPWLRPFAFALLNWVFDVACLAASLWALGIGVPWHSLLLAYVLTQIPGSLRLTPGSLGIVETSLSALLVLYGLPPGPAIAATLLYRAVSYWALQPIGWTSWLAITLQTGASRSPPRRSERRGDLSP</sequence>
<feature type="transmembrane region" description="Helical" evidence="6">
    <location>
        <begin position="136"/>
        <end position="165"/>
    </location>
</feature>
<evidence type="ECO:0000313" key="7">
    <source>
        <dbReference type="EMBL" id="GHE13434.1"/>
    </source>
</evidence>